<dbReference type="InterPro" id="IPR039781">
    <property type="entry name" value="Rad21/Rec8-like"/>
</dbReference>
<dbReference type="Pfam" id="PF04824">
    <property type="entry name" value="Rad21_Rec8"/>
    <property type="match status" value="1"/>
</dbReference>
<feature type="region of interest" description="Disordered" evidence="4">
    <location>
        <begin position="342"/>
        <end position="364"/>
    </location>
</feature>
<organism evidence="7 8">
    <name type="scientific">Malassezia furfur</name>
    <name type="common">Pityriasis versicolor infection agent</name>
    <name type="synonym">Pityrosporum furfur</name>
    <dbReference type="NCBI Taxonomy" id="55194"/>
    <lineage>
        <taxon>Eukaryota</taxon>
        <taxon>Fungi</taxon>
        <taxon>Dikarya</taxon>
        <taxon>Basidiomycota</taxon>
        <taxon>Ustilaginomycotina</taxon>
        <taxon>Malasseziomycetes</taxon>
        <taxon>Malasseziales</taxon>
        <taxon>Malasseziaceae</taxon>
        <taxon>Malassezia</taxon>
    </lineage>
</organism>
<evidence type="ECO:0000256" key="4">
    <source>
        <dbReference type="SAM" id="MobiDB-lite"/>
    </source>
</evidence>
<evidence type="ECO:0000313" key="7">
    <source>
        <dbReference type="EMBL" id="WFD47420.1"/>
    </source>
</evidence>
<dbReference type="InterPro" id="IPR006910">
    <property type="entry name" value="Rad21_Rec8_N"/>
</dbReference>
<keyword evidence="8" id="KW-1185">Reference proteome</keyword>
<dbReference type="PANTHER" id="PTHR12585">
    <property type="entry name" value="SCC1 / RAD21 FAMILY MEMBER"/>
    <property type="match status" value="1"/>
</dbReference>
<dbReference type="Gene3D" id="1.10.10.580">
    <property type="entry name" value="Structural maintenance of chromosome 1. Chain E"/>
    <property type="match status" value="1"/>
</dbReference>
<dbReference type="InterPro" id="IPR006909">
    <property type="entry name" value="Rad21/Rec8_C_eu"/>
</dbReference>
<comment type="similarity">
    <text evidence="2">Belongs to the rad21 family.</text>
</comment>
<keyword evidence="3" id="KW-0539">Nucleus</keyword>
<dbReference type="EMBL" id="CP046235">
    <property type="protein sequence ID" value="WFD47420.1"/>
    <property type="molecule type" value="Genomic_DNA"/>
</dbReference>
<evidence type="ECO:0000256" key="3">
    <source>
        <dbReference type="ARBA" id="ARBA00023242"/>
    </source>
</evidence>
<evidence type="ECO:0000259" key="5">
    <source>
        <dbReference type="Pfam" id="PF04824"/>
    </source>
</evidence>
<gene>
    <name evidence="7" type="primary">MCD1</name>
    <name evidence="7" type="ORF">GLX27_002071</name>
</gene>
<dbReference type="SUPFAM" id="SSF46785">
    <property type="entry name" value="Winged helix' DNA-binding domain"/>
    <property type="match status" value="1"/>
</dbReference>
<dbReference type="Proteomes" id="UP000818624">
    <property type="component" value="Chromosome 2"/>
</dbReference>
<sequence length="690" mass="74936">MLPNEVLLTQQGPLARVWLAAHWERKLNKAQFLQTDIPASVETIVGEGEEDAPVALRLSGQLLLGIVRIYSRKAKYLEDDCNDALLRIQVAFRGANAVIDLSHDQQNVSRAAITLPDTLSVADLLMPEPAYVAPAAVVAAHTRHSARPADITLPDTQLASMDVDIPSYEPDSLLGGALADLDTSTQFDLGIEDDRAAARPPTKRPREWRPRGSTSRRSTASDARRTETGVADTSRADTSVGDASLAPTDADDSYASVGVGRDASLAPASAAEHVRSLLGDVDLSMDFSMDALDLPTHTSTPPRPTEPPRAATPVPDVSLEQAIGAHTEAPLTPRTAAKLRSAALARADAAPKGQRKRPLQDSVTDLGRSHMLQLRSAAATMTTSPHELRCLPASRMQLAMLLAPKDLARDAQRMMSMLWGAAYTEYAPSIAQAMRLDARKQHAPPHYDRQQWLRDVHDEAVRLNRDEDEFPHEVGRRASDAPWLTEDVRFADVSNATAASLGADASVDKSLPPADFSMNDVPELPPLPAPDTSRDAPAAAPAQPEPMHEDEPHALRRSSRRRAPSPTPTGRLPEVRLGTPEAEERAWHPTPVAEDAPLAAFETRAREQPRDASLAHWDASTLQAMHVLKSTMHDEHTTFETLARSASRRAAAGFFFEMLVLGTKNCVQLEQEEPYGDVDITAKPALYTSP</sequence>
<feature type="region of interest" description="Disordered" evidence="4">
    <location>
        <begin position="512"/>
        <end position="594"/>
    </location>
</feature>
<evidence type="ECO:0000313" key="8">
    <source>
        <dbReference type="Proteomes" id="UP000818624"/>
    </source>
</evidence>
<protein>
    <submittedName>
        <fullName evidence="7">Sister chromatid cohesion protein 1</fullName>
    </submittedName>
</protein>
<name>A0ABY8ESN0_MALFU</name>
<dbReference type="InterPro" id="IPR036390">
    <property type="entry name" value="WH_DNA-bd_sf"/>
</dbReference>
<dbReference type="Pfam" id="PF04825">
    <property type="entry name" value="Rad21_Rec8_N"/>
    <property type="match status" value="1"/>
</dbReference>
<proteinExistence type="inferred from homology"/>
<comment type="subcellular location">
    <subcellularLocation>
        <location evidence="1">Nucleus</location>
    </subcellularLocation>
</comment>
<evidence type="ECO:0000259" key="6">
    <source>
        <dbReference type="Pfam" id="PF04825"/>
    </source>
</evidence>
<feature type="region of interest" description="Disordered" evidence="4">
    <location>
        <begin position="189"/>
        <end position="251"/>
    </location>
</feature>
<feature type="domain" description="Rad21/Rec8-like protein C-terminal eukaryotic" evidence="5">
    <location>
        <begin position="636"/>
        <end position="686"/>
    </location>
</feature>
<dbReference type="InterPro" id="IPR023093">
    <property type="entry name" value="ScpA-like_C"/>
</dbReference>
<feature type="domain" description="Rad21/Rec8-like protein N-terminal" evidence="6">
    <location>
        <begin position="1"/>
        <end position="106"/>
    </location>
</feature>
<evidence type="ECO:0000256" key="2">
    <source>
        <dbReference type="ARBA" id="ARBA00009870"/>
    </source>
</evidence>
<accession>A0ABY8ESN0</accession>
<evidence type="ECO:0000256" key="1">
    <source>
        <dbReference type="ARBA" id="ARBA00004123"/>
    </source>
</evidence>
<feature type="region of interest" description="Disordered" evidence="4">
    <location>
        <begin position="292"/>
        <end position="313"/>
    </location>
</feature>
<reference evidence="7 8" key="1">
    <citation type="journal article" date="2020" name="Elife">
        <title>Loss of centromere function drives karyotype evolution in closely related Malassezia species.</title>
        <authorList>
            <person name="Sankaranarayanan S.R."/>
            <person name="Ianiri G."/>
            <person name="Coelho M.A."/>
            <person name="Reza M.H."/>
            <person name="Thimmappa B.C."/>
            <person name="Ganguly P."/>
            <person name="Vadnala R.N."/>
            <person name="Sun S."/>
            <person name="Siddharthan R."/>
            <person name="Tellgren-Roth C."/>
            <person name="Dawson T.L."/>
            <person name="Heitman J."/>
            <person name="Sanyal K."/>
        </authorList>
    </citation>
    <scope>NUCLEOTIDE SEQUENCE [LARGE SCALE GENOMIC DNA]</scope>
    <source>
        <strain evidence="7">CBS14141</strain>
    </source>
</reference>
<dbReference type="PANTHER" id="PTHR12585:SF69">
    <property type="entry name" value="FI11703P"/>
    <property type="match status" value="1"/>
</dbReference>